<keyword evidence="1" id="KW-0472">Membrane</keyword>
<proteinExistence type="predicted"/>
<keyword evidence="1" id="KW-0812">Transmembrane</keyword>
<dbReference type="AlphaFoldDB" id="A0A1J1IHQ2"/>
<evidence type="ECO:0000256" key="1">
    <source>
        <dbReference type="SAM" id="Phobius"/>
    </source>
</evidence>
<gene>
    <name evidence="2" type="ORF">CLUMA_CG012775</name>
</gene>
<keyword evidence="1" id="KW-1133">Transmembrane helix</keyword>
<evidence type="ECO:0000313" key="3">
    <source>
        <dbReference type="Proteomes" id="UP000183832"/>
    </source>
</evidence>
<dbReference type="EMBL" id="CVRI01000050">
    <property type="protein sequence ID" value="CRK99290.1"/>
    <property type="molecule type" value="Genomic_DNA"/>
</dbReference>
<evidence type="ECO:0000313" key="2">
    <source>
        <dbReference type="EMBL" id="CRK99290.1"/>
    </source>
</evidence>
<sequence length="111" mass="12568">MSAFITHNHNTYEPLTGMTNNTLYLEQLTFQSMMSADIHILFIFPPSISFFSVGPFTFLAQIIDFGVGMQQKKGKRKKGKEMFVVIIEFTRLKTFLLVGLIREEGGDSQGP</sequence>
<feature type="transmembrane region" description="Helical" evidence="1">
    <location>
        <begin position="38"/>
        <end position="63"/>
    </location>
</feature>
<name>A0A1J1IHQ2_9DIPT</name>
<keyword evidence="3" id="KW-1185">Reference proteome</keyword>
<accession>A0A1J1IHQ2</accession>
<organism evidence="2 3">
    <name type="scientific">Clunio marinus</name>
    <dbReference type="NCBI Taxonomy" id="568069"/>
    <lineage>
        <taxon>Eukaryota</taxon>
        <taxon>Metazoa</taxon>
        <taxon>Ecdysozoa</taxon>
        <taxon>Arthropoda</taxon>
        <taxon>Hexapoda</taxon>
        <taxon>Insecta</taxon>
        <taxon>Pterygota</taxon>
        <taxon>Neoptera</taxon>
        <taxon>Endopterygota</taxon>
        <taxon>Diptera</taxon>
        <taxon>Nematocera</taxon>
        <taxon>Chironomoidea</taxon>
        <taxon>Chironomidae</taxon>
        <taxon>Clunio</taxon>
    </lineage>
</organism>
<reference evidence="2 3" key="1">
    <citation type="submission" date="2015-04" db="EMBL/GenBank/DDBJ databases">
        <authorList>
            <person name="Syromyatnikov M.Y."/>
            <person name="Popov V.N."/>
        </authorList>
    </citation>
    <scope>NUCLEOTIDE SEQUENCE [LARGE SCALE GENOMIC DNA]</scope>
</reference>
<dbReference type="Proteomes" id="UP000183832">
    <property type="component" value="Unassembled WGS sequence"/>
</dbReference>
<protein>
    <submittedName>
        <fullName evidence="2">CLUMA_CG012775, isoform A</fullName>
    </submittedName>
</protein>